<comment type="caution">
    <text evidence="2">The sequence shown here is derived from an EMBL/GenBank/DDBJ whole genome shotgun (WGS) entry which is preliminary data.</text>
</comment>
<evidence type="ECO:0000313" key="3">
    <source>
        <dbReference type="Proteomes" id="UP000579812"/>
    </source>
</evidence>
<protein>
    <submittedName>
        <fullName evidence="2">Uncharacterized protein</fullName>
    </submittedName>
</protein>
<gene>
    <name evidence="2" type="ORF">G5714_017394</name>
</gene>
<dbReference type="Proteomes" id="UP000579812">
    <property type="component" value="Unassembled WGS sequence"/>
</dbReference>
<sequence length="127" mass="14068">MVISLSSVLSAARAVTDCWTLRFIRVSGVCQQELQETLTDLSRRIYYATQQSLPRRMSCGSCFWGIVWLLVLLVFGWPLSIMLGGLYGLIAPLTVCVGLDRLADLLMEGANLGRKCAQNMRHGKALC</sequence>
<keyword evidence="3" id="KW-1185">Reference proteome</keyword>
<dbReference type="PANTHER" id="PTHR39948">
    <property type="entry name" value="GEO11419P1"/>
    <property type="match status" value="1"/>
</dbReference>
<dbReference type="EMBL" id="JAAMOB010000017">
    <property type="protein sequence ID" value="KAF4102594.1"/>
    <property type="molecule type" value="Genomic_DNA"/>
</dbReference>
<reference evidence="2 3" key="1">
    <citation type="submission" date="2020-04" db="EMBL/GenBank/DDBJ databases">
        <title>Chromosome-level genome assembly of a cyprinid fish Onychostoma macrolepis by integration of Nanopore Sequencing, Bionano and Hi-C technology.</title>
        <authorList>
            <person name="Wang D."/>
        </authorList>
    </citation>
    <scope>NUCLEOTIDE SEQUENCE [LARGE SCALE GENOMIC DNA]</scope>
    <source>
        <strain evidence="2">SWU-2019</strain>
        <tissue evidence="2">Muscle</tissue>
    </source>
</reference>
<dbReference type="PANTHER" id="PTHR39948:SF1">
    <property type="entry name" value="GEO11419P1"/>
    <property type="match status" value="1"/>
</dbReference>
<keyword evidence="1" id="KW-0472">Membrane</keyword>
<dbReference type="AlphaFoldDB" id="A0A7J6C6E8"/>
<keyword evidence="1" id="KW-1133">Transmembrane helix</keyword>
<feature type="transmembrane region" description="Helical" evidence="1">
    <location>
        <begin position="63"/>
        <end position="90"/>
    </location>
</feature>
<keyword evidence="1" id="KW-0812">Transmembrane</keyword>
<name>A0A7J6C6E8_9TELE</name>
<organism evidence="2 3">
    <name type="scientific">Onychostoma macrolepis</name>
    <dbReference type="NCBI Taxonomy" id="369639"/>
    <lineage>
        <taxon>Eukaryota</taxon>
        <taxon>Metazoa</taxon>
        <taxon>Chordata</taxon>
        <taxon>Craniata</taxon>
        <taxon>Vertebrata</taxon>
        <taxon>Euteleostomi</taxon>
        <taxon>Actinopterygii</taxon>
        <taxon>Neopterygii</taxon>
        <taxon>Teleostei</taxon>
        <taxon>Ostariophysi</taxon>
        <taxon>Cypriniformes</taxon>
        <taxon>Cyprinidae</taxon>
        <taxon>Acrossocheilinae</taxon>
        <taxon>Onychostoma</taxon>
    </lineage>
</organism>
<proteinExistence type="predicted"/>
<accession>A0A7J6C6E8</accession>
<evidence type="ECO:0000256" key="1">
    <source>
        <dbReference type="SAM" id="Phobius"/>
    </source>
</evidence>
<evidence type="ECO:0000313" key="2">
    <source>
        <dbReference type="EMBL" id="KAF4102594.1"/>
    </source>
</evidence>